<protein>
    <submittedName>
        <fullName evidence="5">Efflux RND transporter periplasmic adaptor subunit</fullName>
    </submittedName>
</protein>
<feature type="domain" description="CzcB-like C-terminal circularly permuted SH3-like" evidence="4">
    <location>
        <begin position="429"/>
        <end position="490"/>
    </location>
</feature>
<reference evidence="5 6" key="1">
    <citation type="submission" date="2018-08" db="EMBL/GenBank/DDBJ databases">
        <title>Pallidiluteibacterium maritimus gen. nov., sp. nov., isolated from coastal sediment.</title>
        <authorList>
            <person name="Zhou L.Y."/>
        </authorList>
    </citation>
    <scope>NUCLEOTIDE SEQUENCE [LARGE SCALE GENOMIC DNA]</scope>
    <source>
        <strain evidence="5 6">XSD2</strain>
    </source>
</reference>
<dbReference type="FunFam" id="2.40.420.20:FF:000006">
    <property type="entry name" value="RND family efflux transporter MFP subunit"/>
    <property type="match status" value="1"/>
</dbReference>
<evidence type="ECO:0000313" key="6">
    <source>
        <dbReference type="Proteomes" id="UP000265926"/>
    </source>
</evidence>
<gene>
    <name evidence="5" type="ORF">D1614_13980</name>
</gene>
<dbReference type="EMBL" id="QWGR01000007">
    <property type="protein sequence ID" value="RIJ47683.1"/>
    <property type="molecule type" value="Genomic_DNA"/>
</dbReference>
<dbReference type="AlphaFoldDB" id="A0A399T171"/>
<dbReference type="Gene3D" id="2.40.420.20">
    <property type="match status" value="1"/>
</dbReference>
<evidence type="ECO:0000256" key="2">
    <source>
        <dbReference type="ARBA" id="ARBA00022448"/>
    </source>
</evidence>
<keyword evidence="2" id="KW-0813">Transport</keyword>
<dbReference type="GO" id="GO:0060003">
    <property type="term" value="P:copper ion export"/>
    <property type="evidence" value="ECO:0007669"/>
    <property type="project" value="TreeGrafter"/>
</dbReference>
<dbReference type="RefSeq" id="WP_119438570.1">
    <property type="nucleotide sequence ID" value="NZ_QWGR01000007.1"/>
</dbReference>
<organism evidence="5 6">
    <name type="scientific">Maribellus luteus</name>
    <dbReference type="NCBI Taxonomy" id="2305463"/>
    <lineage>
        <taxon>Bacteria</taxon>
        <taxon>Pseudomonadati</taxon>
        <taxon>Bacteroidota</taxon>
        <taxon>Bacteroidia</taxon>
        <taxon>Marinilabiliales</taxon>
        <taxon>Prolixibacteraceae</taxon>
        <taxon>Maribellus</taxon>
    </lineage>
</organism>
<dbReference type="InterPro" id="IPR058648">
    <property type="entry name" value="HH_CzcB-like"/>
</dbReference>
<dbReference type="InterPro" id="IPR051909">
    <property type="entry name" value="MFP_Cation_Efflux"/>
</dbReference>
<comment type="caution">
    <text evidence="5">The sequence shown here is derived from an EMBL/GenBank/DDBJ whole genome shotgun (WGS) entry which is preliminary data.</text>
</comment>
<dbReference type="PANTHER" id="PTHR30097:SF4">
    <property type="entry name" value="SLR6042 PROTEIN"/>
    <property type="match status" value="1"/>
</dbReference>
<sequence>MKRILFFITALSVLAWGCKENAKVENEADHDHDHEHEEVKFQYTGYSESLECFAEADPFVLGEESNVLSHFSWLSNFKPVNNTRVTLKLQVNTSEVSETLEETDRPGIYSFNLKSEMAGSGKLVYEIQSGEETFRLEVPNITVYQNDEAAHEAAEKAEISGINASVFTKEQSWKIDFRTELPANEPFGQVIKTVAQVQSVPSDEITLTAKSNGMVQFVSHNLVAGKTVAAGENLFSISGNQLAVNNSAVMYAEAKNNYATSKLDYERKQELAKEKIVSEKDLLEARNKYENARIIYQNLEDNFNDRGEWVKSPANGYIRQVLVKNGEYAEPGQALATITRNRGYMLYAEIQPKYRECMKHYSDAVIRTMGSNKSYALKDLNGELMATGNSTGEGNFMVPVHLRTDASVELIPGDFVELYLKTASEENKVVVPNSALLEEQGYFFVYVQLTPELFEKREVKTGTTDGLSTEIKAGLSSHERVVTQGAMFIKLSQATGALDPHAGHVH</sequence>
<dbReference type="Gene3D" id="2.40.50.100">
    <property type="match status" value="1"/>
</dbReference>
<dbReference type="SUPFAM" id="SSF111369">
    <property type="entry name" value="HlyD-like secretion proteins"/>
    <property type="match status" value="1"/>
</dbReference>
<feature type="domain" description="CzcB-like alpha-helical hairpin" evidence="3">
    <location>
        <begin position="251"/>
        <end position="300"/>
    </location>
</feature>
<dbReference type="GO" id="GO:0022857">
    <property type="term" value="F:transmembrane transporter activity"/>
    <property type="evidence" value="ECO:0007669"/>
    <property type="project" value="InterPro"/>
</dbReference>
<comment type="similarity">
    <text evidence="1">Belongs to the membrane fusion protein (MFP) (TC 8.A.1) family.</text>
</comment>
<evidence type="ECO:0000313" key="5">
    <source>
        <dbReference type="EMBL" id="RIJ47683.1"/>
    </source>
</evidence>
<evidence type="ECO:0000259" key="3">
    <source>
        <dbReference type="Pfam" id="PF25893"/>
    </source>
</evidence>
<dbReference type="GO" id="GO:0016020">
    <property type="term" value="C:membrane"/>
    <property type="evidence" value="ECO:0007669"/>
    <property type="project" value="InterPro"/>
</dbReference>
<dbReference type="Proteomes" id="UP000265926">
    <property type="component" value="Unassembled WGS sequence"/>
</dbReference>
<dbReference type="OrthoDB" id="9809068at2"/>
<dbReference type="GO" id="GO:0030313">
    <property type="term" value="C:cell envelope"/>
    <property type="evidence" value="ECO:0007669"/>
    <property type="project" value="TreeGrafter"/>
</dbReference>
<dbReference type="NCBIfam" id="TIGR01730">
    <property type="entry name" value="RND_mfp"/>
    <property type="match status" value="1"/>
</dbReference>
<dbReference type="Pfam" id="PF25893">
    <property type="entry name" value="HH_CzcB"/>
    <property type="match status" value="1"/>
</dbReference>
<name>A0A399T171_9BACT</name>
<dbReference type="Pfam" id="PF25975">
    <property type="entry name" value="CzcB_C"/>
    <property type="match status" value="1"/>
</dbReference>
<dbReference type="GO" id="GO:0015679">
    <property type="term" value="P:plasma membrane copper ion transport"/>
    <property type="evidence" value="ECO:0007669"/>
    <property type="project" value="TreeGrafter"/>
</dbReference>
<evidence type="ECO:0000259" key="4">
    <source>
        <dbReference type="Pfam" id="PF25975"/>
    </source>
</evidence>
<dbReference type="InterPro" id="IPR006143">
    <property type="entry name" value="RND_pump_MFP"/>
</dbReference>
<dbReference type="Gene3D" id="1.10.287.470">
    <property type="entry name" value="Helix hairpin bin"/>
    <property type="match status" value="1"/>
</dbReference>
<dbReference type="PANTHER" id="PTHR30097">
    <property type="entry name" value="CATION EFFLUX SYSTEM PROTEIN CUSB"/>
    <property type="match status" value="1"/>
</dbReference>
<keyword evidence="6" id="KW-1185">Reference proteome</keyword>
<accession>A0A399T171</accession>
<evidence type="ECO:0000256" key="1">
    <source>
        <dbReference type="ARBA" id="ARBA00009477"/>
    </source>
</evidence>
<proteinExistence type="inferred from homology"/>
<dbReference type="InterPro" id="IPR058649">
    <property type="entry name" value="CzcB_C"/>
</dbReference>